<keyword evidence="4" id="KW-1185">Reference proteome</keyword>
<name>A0A1Z4LLZ3_9CYAN</name>
<dbReference type="AlphaFoldDB" id="A0A1Z4LLZ3"/>
<evidence type="ECO:0000256" key="1">
    <source>
        <dbReference type="SAM" id="MobiDB-lite"/>
    </source>
</evidence>
<reference evidence="3 4" key="1">
    <citation type="submission" date="2017-06" db="EMBL/GenBank/DDBJ databases">
        <title>Genome sequencing of cyanobaciteial culture collection at National Institute for Environmental Studies (NIES).</title>
        <authorList>
            <person name="Hirose Y."/>
            <person name="Shimura Y."/>
            <person name="Fujisawa T."/>
            <person name="Nakamura Y."/>
            <person name="Kawachi M."/>
        </authorList>
    </citation>
    <scope>NUCLEOTIDE SEQUENCE [LARGE SCALE GENOMIC DNA]</scope>
    <source>
        <strain evidence="3 4">NIES-267</strain>
    </source>
</reference>
<feature type="compositionally biased region" description="Polar residues" evidence="1">
    <location>
        <begin position="15"/>
        <end position="33"/>
    </location>
</feature>
<protein>
    <submittedName>
        <fullName evidence="3">Uncharacterized protein</fullName>
    </submittedName>
</protein>
<evidence type="ECO:0000313" key="4">
    <source>
        <dbReference type="Proteomes" id="UP000218418"/>
    </source>
</evidence>
<keyword evidence="2" id="KW-0812">Transmembrane</keyword>
<gene>
    <name evidence="3" type="ORF">NIES267_17460</name>
</gene>
<keyword evidence="2" id="KW-0472">Membrane</keyword>
<proteinExistence type="predicted"/>
<organism evidence="3 4">
    <name type="scientific">Calothrix parasitica NIES-267</name>
    <dbReference type="NCBI Taxonomy" id="1973488"/>
    <lineage>
        <taxon>Bacteria</taxon>
        <taxon>Bacillati</taxon>
        <taxon>Cyanobacteriota</taxon>
        <taxon>Cyanophyceae</taxon>
        <taxon>Nostocales</taxon>
        <taxon>Calotrichaceae</taxon>
        <taxon>Calothrix</taxon>
    </lineage>
</organism>
<keyword evidence="2" id="KW-1133">Transmembrane helix</keyword>
<dbReference type="EMBL" id="AP018227">
    <property type="protein sequence ID" value="BAY82267.1"/>
    <property type="molecule type" value="Genomic_DNA"/>
</dbReference>
<feature type="transmembrane region" description="Helical" evidence="2">
    <location>
        <begin position="40"/>
        <end position="60"/>
    </location>
</feature>
<accession>A0A1Z4LLZ3</accession>
<evidence type="ECO:0000313" key="3">
    <source>
        <dbReference type="EMBL" id="BAY82267.1"/>
    </source>
</evidence>
<dbReference type="Proteomes" id="UP000218418">
    <property type="component" value="Chromosome"/>
</dbReference>
<sequence length="121" mass="13727">MHSQLQSFKVKMATETESSNQKSISEVSPNIPSSREITPVQIGLAVLPVAFVITLAFLFFKQVNHRKELYNQAVTLKRLSSVPCYKCRFFDNNQQLPCAVQPTVALSEEAFNCKDYTIRKI</sequence>
<feature type="region of interest" description="Disordered" evidence="1">
    <location>
        <begin position="13"/>
        <end position="33"/>
    </location>
</feature>
<evidence type="ECO:0000256" key="2">
    <source>
        <dbReference type="SAM" id="Phobius"/>
    </source>
</evidence>